<dbReference type="EMBL" id="JAMOIM010000054">
    <property type="protein sequence ID" value="MCW6512560.1"/>
    <property type="molecule type" value="Genomic_DNA"/>
</dbReference>
<dbReference type="Gene3D" id="1.10.4100.10">
    <property type="entry name" value="2-methylcitrate dehydratase PrpD"/>
    <property type="match status" value="1"/>
</dbReference>
<sequence length="454" mass="48560">MPVASERFAHHVVSTRYESLPGDPIEHAKVFILDSLGVGISGSTADGAEPLLRAASRWGSGEEALVWGTGRRAPATTAALVNAFQIHCQEFDCVHEGAVLHPMATLLPAALAYAERAGGISGRELLVAVATGVDVSTTLGVASKAPLVFFRPATAGGFGAAAAVGRLAGLSERQMVHGFGIQYAQTSGTMQPHVEGSVVLPMQVAFNARAAVQSCDMVAAGIPGPIDTFEGPFGYMRVMEGQWDLEPGLTKLGREWQISQVSHKPFPSGRAGNGLIEGMMRFIAERPFAKDAIESIVVSGPPLINRLCARPDLPAPNGNYARLCAAFIGAKVLQNDRIGLEHYRGEELTDARTHELARLFSMQVDDNPDPNALVPHEVVIRAKDGAEWRWLCEAMLASPSRRLSREQHLAKFRTCCTFAAKPLANATVDRLIAAVDGLETMTDVRDLVAILADQ</sequence>
<dbReference type="Proteomes" id="UP001165667">
    <property type="component" value="Unassembled WGS sequence"/>
</dbReference>
<dbReference type="PANTHER" id="PTHR16943">
    <property type="entry name" value="2-METHYLCITRATE DEHYDRATASE-RELATED"/>
    <property type="match status" value="1"/>
</dbReference>
<reference evidence="4" key="1">
    <citation type="submission" date="2022-05" db="EMBL/GenBank/DDBJ databases">
        <authorList>
            <person name="Pankratov T."/>
        </authorList>
    </citation>
    <scope>NUCLEOTIDE SEQUENCE</scope>
    <source>
        <strain evidence="4">BP6-180914</strain>
    </source>
</reference>
<evidence type="ECO:0000259" key="3">
    <source>
        <dbReference type="Pfam" id="PF19305"/>
    </source>
</evidence>
<keyword evidence="5" id="KW-1185">Reference proteome</keyword>
<feature type="domain" description="MmgE/PrpD C-terminal" evidence="3">
    <location>
        <begin position="266"/>
        <end position="419"/>
    </location>
</feature>
<dbReference type="InterPro" id="IPR005656">
    <property type="entry name" value="MmgE_PrpD"/>
</dbReference>
<dbReference type="PANTHER" id="PTHR16943:SF8">
    <property type="entry name" value="2-METHYLCITRATE DEHYDRATASE"/>
    <property type="match status" value="1"/>
</dbReference>
<evidence type="ECO:0000259" key="2">
    <source>
        <dbReference type="Pfam" id="PF03972"/>
    </source>
</evidence>
<dbReference type="SUPFAM" id="SSF103378">
    <property type="entry name" value="2-methylcitrate dehydratase PrpD"/>
    <property type="match status" value="1"/>
</dbReference>
<gene>
    <name evidence="4" type="ORF">M8523_32125</name>
</gene>
<accession>A0AA42CRK1</accession>
<dbReference type="Pfam" id="PF03972">
    <property type="entry name" value="MmgE_PrpD_N"/>
    <property type="match status" value="1"/>
</dbReference>
<dbReference type="InterPro" id="IPR036148">
    <property type="entry name" value="MmgE/PrpD_sf"/>
</dbReference>
<comment type="caution">
    <text evidence="4">The sequence shown here is derived from an EMBL/GenBank/DDBJ whole genome shotgun (WGS) entry which is preliminary data.</text>
</comment>
<organism evidence="4 5">
    <name type="scientific">Lichenifustis flavocetrariae</name>
    <dbReference type="NCBI Taxonomy" id="2949735"/>
    <lineage>
        <taxon>Bacteria</taxon>
        <taxon>Pseudomonadati</taxon>
        <taxon>Pseudomonadota</taxon>
        <taxon>Alphaproteobacteria</taxon>
        <taxon>Hyphomicrobiales</taxon>
        <taxon>Lichenihabitantaceae</taxon>
        <taxon>Lichenifustis</taxon>
    </lineage>
</organism>
<evidence type="ECO:0000313" key="4">
    <source>
        <dbReference type="EMBL" id="MCW6512560.1"/>
    </source>
</evidence>
<evidence type="ECO:0000256" key="1">
    <source>
        <dbReference type="ARBA" id="ARBA00006174"/>
    </source>
</evidence>
<dbReference type="Gene3D" id="3.30.1330.120">
    <property type="entry name" value="2-methylcitrate dehydratase PrpD"/>
    <property type="match status" value="1"/>
</dbReference>
<dbReference type="AlphaFoldDB" id="A0AA42CRK1"/>
<evidence type="ECO:0000313" key="5">
    <source>
        <dbReference type="Proteomes" id="UP001165667"/>
    </source>
</evidence>
<protein>
    <submittedName>
        <fullName evidence="4">MmgE/PrpD family protein</fullName>
    </submittedName>
</protein>
<proteinExistence type="inferred from homology"/>
<name>A0AA42CRK1_9HYPH</name>
<dbReference type="RefSeq" id="WP_282588936.1">
    <property type="nucleotide sequence ID" value="NZ_JAMOIM010000054.1"/>
</dbReference>
<comment type="similarity">
    <text evidence="1">Belongs to the PrpD family.</text>
</comment>
<dbReference type="GO" id="GO:0016829">
    <property type="term" value="F:lyase activity"/>
    <property type="evidence" value="ECO:0007669"/>
    <property type="project" value="InterPro"/>
</dbReference>
<dbReference type="InterPro" id="IPR042188">
    <property type="entry name" value="MmgE/PrpD_sf_2"/>
</dbReference>
<dbReference type="Pfam" id="PF19305">
    <property type="entry name" value="MmgE_PrpD_C"/>
    <property type="match status" value="1"/>
</dbReference>
<feature type="domain" description="MmgE/PrpD N-terminal" evidence="2">
    <location>
        <begin position="6"/>
        <end position="246"/>
    </location>
</feature>
<dbReference type="InterPro" id="IPR045336">
    <property type="entry name" value="MmgE_PrpD_N"/>
</dbReference>
<dbReference type="InterPro" id="IPR042183">
    <property type="entry name" value="MmgE/PrpD_sf_1"/>
</dbReference>
<dbReference type="InterPro" id="IPR045337">
    <property type="entry name" value="MmgE_PrpD_C"/>
</dbReference>